<reference evidence="1 2" key="1">
    <citation type="submission" date="2020-02" db="EMBL/GenBank/DDBJ databases">
        <title>Sequencing the genomes of 1000 actinobacteria strains.</title>
        <authorList>
            <person name="Klenk H.-P."/>
        </authorList>
    </citation>
    <scope>NUCLEOTIDE SEQUENCE [LARGE SCALE GENOMIC DNA]</scope>
    <source>
        <strain evidence="1 2">DSM 19609</strain>
    </source>
</reference>
<name>A0ABX0SHA3_9ACTN</name>
<organism evidence="1 2">
    <name type="scientific">Brooklawnia cerclae</name>
    <dbReference type="NCBI Taxonomy" id="349934"/>
    <lineage>
        <taxon>Bacteria</taxon>
        <taxon>Bacillati</taxon>
        <taxon>Actinomycetota</taxon>
        <taxon>Actinomycetes</taxon>
        <taxon>Propionibacteriales</taxon>
        <taxon>Propionibacteriaceae</taxon>
        <taxon>Brooklawnia</taxon>
    </lineage>
</organism>
<keyword evidence="2" id="KW-1185">Reference proteome</keyword>
<comment type="caution">
    <text evidence="1">The sequence shown here is derived from an EMBL/GenBank/DDBJ whole genome shotgun (WGS) entry which is preliminary data.</text>
</comment>
<dbReference type="EMBL" id="JAAMOZ010000001">
    <property type="protein sequence ID" value="NIH57729.1"/>
    <property type="molecule type" value="Genomic_DNA"/>
</dbReference>
<dbReference type="Proteomes" id="UP000749311">
    <property type="component" value="Unassembled WGS sequence"/>
</dbReference>
<evidence type="ECO:0000313" key="1">
    <source>
        <dbReference type="EMBL" id="NIH57729.1"/>
    </source>
</evidence>
<gene>
    <name evidence="1" type="ORF">FB473_002374</name>
</gene>
<protein>
    <submittedName>
        <fullName evidence="1">Uncharacterized protein</fullName>
    </submittedName>
</protein>
<evidence type="ECO:0000313" key="2">
    <source>
        <dbReference type="Proteomes" id="UP000749311"/>
    </source>
</evidence>
<accession>A0ABX0SHA3</accession>
<proteinExistence type="predicted"/>
<sequence>MTSCRMSTSFVKLLPGSERSALSMAMCDQFVLVPQGWCVFPQAIYGPLLETEPA</sequence>